<comment type="subcellular location">
    <subcellularLocation>
        <location evidence="1">Membrane</location>
    </subcellularLocation>
</comment>
<evidence type="ECO:0000256" key="4">
    <source>
        <dbReference type="ARBA" id="ARBA00022989"/>
    </source>
</evidence>
<dbReference type="PRINTS" id="PR01609">
    <property type="entry name" value="CD36FAMILY"/>
</dbReference>
<evidence type="ECO:0000256" key="7">
    <source>
        <dbReference type="SAM" id="MobiDB-lite"/>
    </source>
</evidence>
<dbReference type="PANTHER" id="PTHR11923">
    <property type="entry name" value="SCAVENGER RECEPTOR CLASS B TYPE-1 SR-B1"/>
    <property type="match status" value="1"/>
</dbReference>
<feature type="compositionally biased region" description="Basic and acidic residues" evidence="7">
    <location>
        <begin position="482"/>
        <end position="500"/>
    </location>
</feature>
<dbReference type="InterPro" id="IPR005429">
    <property type="entry name" value="LimpII"/>
</dbReference>
<keyword evidence="9" id="KW-0675">Receptor</keyword>
<reference evidence="9" key="1">
    <citation type="submission" date="2017-05" db="EMBL/GenBank/DDBJ databases">
        <title>A class B scavenger receptor from Eriocheir sinensis (EsSR-B1) restricts the bacteria proliferation by promoting phagocytosis.</title>
        <authorList>
            <person name="Wu Y."/>
            <person name="Yang L."/>
            <person name="Li X."/>
            <person name="Li L."/>
            <person name="Ruan Z."/>
            <person name="Li W."/>
            <person name="Wang Q."/>
        </authorList>
    </citation>
    <scope>NUCLEOTIDE SEQUENCE</scope>
</reference>
<evidence type="ECO:0000256" key="2">
    <source>
        <dbReference type="ARBA" id="ARBA00010532"/>
    </source>
</evidence>
<comment type="similarity">
    <text evidence="2">Belongs to the CD36 family.</text>
</comment>
<evidence type="ECO:0000256" key="6">
    <source>
        <dbReference type="ARBA" id="ARBA00023180"/>
    </source>
</evidence>
<feature type="transmembrane region" description="Helical" evidence="8">
    <location>
        <begin position="441"/>
        <end position="468"/>
    </location>
</feature>
<keyword evidence="5 8" id="KW-0472">Membrane</keyword>
<dbReference type="InterPro" id="IPR002159">
    <property type="entry name" value="CD36_fam"/>
</dbReference>
<evidence type="ECO:0000256" key="1">
    <source>
        <dbReference type="ARBA" id="ARBA00004370"/>
    </source>
</evidence>
<accession>A0A290WPA0</accession>
<dbReference type="PANTHER" id="PTHR11923:SF111">
    <property type="entry name" value="LYSOSOME MEMBRANE PROTEIN 2-LIKE"/>
    <property type="match status" value="1"/>
</dbReference>
<feature type="region of interest" description="Disordered" evidence="7">
    <location>
        <begin position="474"/>
        <end position="500"/>
    </location>
</feature>
<evidence type="ECO:0000256" key="5">
    <source>
        <dbReference type="ARBA" id="ARBA00023136"/>
    </source>
</evidence>
<evidence type="ECO:0000256" key="3">
    <source>
        <dbReference type="ARBA" id="ARBA00022692"/>
    </source>
</evidence>
<name>A0A290WPA0_ERISI</name>
<dbReference type="EMBL" id="MF055657">
    <property type="protein sequence ID" value="ATD53652.1"/>
    <property type="molecule type" value="mRNA"/>
</dbReference>
<keyword evidence="3 8" id="KW-0812">Transmembrane</keyword>
<dbReference type="PRINTS" id="PR01611">
    <property type="entry name" value="LIMPII"/>
</dbReference>
<feature type="transmembrane region" description="Helical" evidence="8">
    <location>
        <begin position="7"/>
        <end position="29"/>
    </location>
</feature>
<keyword evidence="6" id="KW-0325">Glycoprotein</keyword>
<dbReference type="GO" id="GO:0016020">
    <property type="term" value="C:membrane"/>
    <property type="evidence" value="ECO:0007669"/>
    <property type="project" value="UniProtKB-SubCell"/>
</dbReference>
<dbReference type="GO" id="GO:0005764">
    <property type="term" value="C:lysosome"/>
    <property type="evidence" value="ECO:0007669"/>
    <property type="project" value="InterPro"/>
</dbReference>
<proteinExistence type="evidence at transcript level"/>
<organism evidence="9">
    <name type="scientific">Eriocheir sinensis</name>
    <name type="common">Chinese mitten crab</name>
    <dbReference type="NCBI Taxonomy" id="95602"/>
    <lineage>
        <taxon>Eukaryota</taxon>
        <taxon>Metazoa</taxon>
        <taxon>Ecdysozoa</taxon>
        <taxon>Arthropoda</taxon>
        <taxon>Crustacea</taxon>
        <taxon>Multicrustacea</taxon>
        <taxon>Malacostraca</taxon>
        <taxon>Eumalacostraca</taxon>
        <taxon>Eucarida</taxon>
        <taxon>Decapoda</taxon>
        <taxon>Pleocyemata</taxon>
        <taxon>Brachyura</taxon>
        <taxon>Eubrachyura</taxon>
        <taxon>Grapsoidea</taxon>
        <taxon>Varunidae</taxon>
        <taxon>Eriocheir</taxon>
    </lineage>
</organism>
<dbReference type="AlphaFoldDB" id="A0A290WPA0"/>
<dbReference type="GO" id="GO:0005044">
    <property type="term" value="F:scavenger receptor activity"/>
    <property type="evidence" value="ECO:0007669"/>
    <property type="project" value="InterPro"/>
</dbReference>
<evidence type="ECO:0000313" key="9">
    <source>
        <dbReference type="EMBL" id="ATD53652.1"/>
    </source>
</evidence>
<dbReference type="OrthoDB" id="195015at2759"/>
<dbReference type="SMR" id="A0A290WPA0"/>
<dbReference type="Pfam" id="PF01130">
    <property type="entry name" value="CD36"/>
    <property type="match status" value="1"/>
</dbReference>
<keyword evidence="4 8" id="KW-1133">Transmembrane helix</keyword>
<evidence type="ECO:0000256" key="8">
    <source>
        <dbReference type="SAM" id="Phobius"/>
    </source>
</evidence>
<sequence length="500" mass="56662">MMQLRTQVVVLVVVGILMIAGSLTFQFFFDRLFDSMLEKKLMILPGSKTLENFKSPPVPIFMQFWLFNVTNSEDVLQGSIPKLQQVGPYTYEEKQLKYNLSFNHDEGTVTYLQNKTFFYRQDLSPGVDLSDKVTTVNAVMMSLGAKLSLKSETFLAVAEVWFQRFGVTPFITRSVRELLFDGYDEPLLLQLADLTNDPEHATGRFGFYRKNNTNGGAYTVYTGEKGMDNYQHIARWRGEEMIDFWHPDLYGGNTCNMINGTAGNQFPRPIERHGKVDLYVAELCRSISVEYQKDVQHGALTLYRHVLPDRMLARTPDTDCFCVDKFTCRASMINVAPCRKGAPVVMSTPHFYQGAQEDIEQLGLHPVATEHETFLDIEPNTGVTFRAAKRIQANIPLKRYGDMPSFRDIPELVLPVFWVNESAVVPVERTHALHRTLNLPFMLVTVGVAVLVTLGVVLILVALVKVVLARRGGAKKPKNRRPGKDKEKSVTEKLNSRNYS</sequence>
<protein>
    <submittedName>
        <fullName evidence="9">Scavenger receptor class B1</fullName>
    </submittedName>
</protein>